<feature type="domain" description="Carbohydrate kinase FGGY C-terminal" evidence="6">
    <location>
        <begin position="359"/>
        <end position="439"/>
    </location>
</feature>
<evidence type="ECO:0000256" key="1">
    <source>
        <dbReference type="ARBA" id="ARBA00009156"/>
    </source>
</evidence>
<proteinExistence type="inferred from homology"/>
<evidence type="ECO:0000256" key="3">
    <source>
        <dbReference type="ARBA" id="ARBA00022777"/>
    </source>
</evidence>
<dbReference type="Gene3D" id="3.30.420.40">
    <property type="match status" value="2"/>
</dbReference>
<dbReference type="Pfam" id="PF02782">
    <property type="entry name" value="FGGY_C"/>
    <property type="match status" value="1"/>
</dbReference>
<evidence type="ECO:0000313" key="8">
    <source>
        <dbReference type="Proteomes" id="UP001302349"/>
    </source>
</evidence>
<feature type="domain" description="Carbohydrate kinase FGGY N-terminal" evidence="5">
    <location>
        <begin position="6"/>
        <end position="195"/>
    </location>
</feature>
<dbReference type="SUPFAM" id="SSF53067">
    <property type="entry name" value="Actin-like ATPase domain"/>
    <property type="match status" value="2"/>
</dbReference>
<dbReference type="PANTHER" id="PTHR43095:SF5">
    <property type="entry name" value="XYLULOSE KINASE"/>
    <property type="match status" value="1"/>
</dbReference>
<protein>
    <submittedName>
        <fullName evidence="7">FGGY family carbohydrate kinase</fullName>
    </submittedName>
</protein>
<dbReference type="RefSeq" id="WP_317489719.1">
    <property type="nucleotide sequence ID" value="NZ_CP136051.1"/>
</dbReference>
<dbReference type="InterPro" id="IPR018485">
    <property type="entry name" value="FGGY_C"/>
</dbReference>
<accession>A0ABZ0ISU6</accession>
<dbReference type="InterPro" id="IPR050406">
    <property type="entry name" value="FGGY_Carb_Kinase"/>
</dbReference>
<evidence type="ECO:0000256" key="2">
    <source>
        <dbReference type="ARBA" id="ARBA00022679"/>
    </source>
</evidence>
<dbReference type="EMBL" id="CP136051">
    <property type="protein sequence ID" value="WOK07030.1"/>
    <property type="molecule type" value="Genomic_DNA"/>
</dbReference>
<keyword evidence="8" id="KW-1185">Reference proteome</keyword>
<evidence type="ECO:0000256" key="4">
    <source>
        <dbReference type="SAM" id="Phobius"/>
    </source>
</evidence>
<dbReference type="CDD" id="cd07772">
    <property type="entry name" value="ASKHA_NBD_FGGY_NaCK-like"/>
    <property type="match status" value="1"/>
</dbReference>
<comment type="similarity">
    <text evidence="1">Belongs to the FGGY kinase family.</text>
</comment>
<name>A0ABZ0ISU6_9BACT</name>
<evidence type="ECO:0000313" key="7">
    <source>
        <dbReference type="EMBL" id="WOK07030.1"/>
    </source>
</evidence>
<dbReference type="GO" id="GO:0016301">
    <property type="term" value="F:kinase activity"/>
    <property type="evidence" value="ECO:0007669"/>
    <property type="project" value="UniProtKB-KW"/>
</dbReference>
<evidence type="ECO:0000259" key="5">
    <source>
        <dbReference type="Pfam" id="PF00370"/>
    </source>
</evidence>
<dbReference type="InterPro" id="IPR018484">
    <property type="entry name" value="FGGY_N"/>
</dbReference>
<keyword evidence="2" id="KW-0808">Transferase</keyword>
<dbReference type="PANTHER" id="PTHR43095">
    <property type="entry name" value="SUGAR KINASE"/>
    <property type="match status" value="1"/>
</dbReference>
<dbReference type="InterPro" id="IPR043129">
    <property type="entry name" value="ATPase_NBD"/>
</dbReference>
<dbReference type="Proteomes" id="UP001302349">
    <property type="component" value="Chromosome"/>
</dbReference>
<gene>
    <name evidence="7" type="ORF">RT717_00140</name>
</gene>
<evidence type="ECO:0000259" key="6">
    <source>
        <dbReference type="Pfam" id="PF02782"/>
    </source>
</evidence>
<keyword evidence="4" id="KW-0472">Membrane</keyword>
<reference evidence="7 8" key="1">
    <citation type="journal article" date="2023" name="Microbiol. Resour. Announc.">
        <title>Complete Genome Sequence of Imperialibacter roseus strain P4T.</title>
        <authorList>
            <person name="Tizabi D.R."/>
            <person name="Bachvaroff T."/>
            <person name="Hill R.T."/>
        </authorList>
    </citation>
    <scope>NUCLEOTIDE SEQUENCE [LARGE SCALE GENOMIC DNA]</scope>
    <source>
        <strain evidence="7 8">P4T</strain>
    </source>
</reference>
<feature type="transmembrane region" description="Helical" evidence="4">
    <location>
        <begin position="420"/>
        <end position="439"/>
    </location>
</feature>
<keyword evidence="4" id="KW-0812">Transmembrane</keyword>
<organism evidence="7 8">
    <name type="scientific">Imperialibacter roseus</name>
    <dbReference type="NCBI Taxonomy" id="1324217"/>
    <lineage>
        <taxon>Bacteria</taxon>
        <taxon>Pseudomonadati</taxon>
        <taxon>Bacteroidota</taxon>
        <taxon>Cytophagia</taxon>
        <taxon>Cytophagales</taxon>
        <taxon>Flammeovirgaceae</taxon>
        <taxon>Imperialibacter</taxon>
    </lineage>
</organism>
<sequence>MGKPVTLIFDIGKTNKKLFLFDEDLSEIKHEYIRFEEIPDEDGFLSEDLPSLVKWIKDSADRVFNNPDYEVKAVNFSTYGASMVHLDEKGELVTPFINYLKPFPEELLNDFFSKYGPEEMFSVSTASPSMGMLNSGLQLYFLKYKRPNAFKRLHKSLHFPQYLSYLFTGNLSTDFTSLGCHTGLWDFGQNKYADWLEKEDLVRYLTPLEESTKTTHVDINGNSVNVGIGVHDSSSALVPYIQANDDPFVLISTGTWSICMNIFNDKVLTAEELKADCLNFLSAKGISIKASRLFLGKHLSNQAKLLSEFFDIDYQTYKTVAWKKDFKTKKKTDKELLFDHSVLHPERFGFVNNPKQDLSIFESYEDAYFHLMDELTDLQIASLKLAIGDTDIKRIFIDGGFSSNEVFVKMLADKLPTYKIYSTSFALGTALGAALLVNYRTITKEFLSKNYNVKKHSPSS</sequence>
<keyword evidence="3 7" id="KW-0418">Kinase</keyword>
<dbReference type="Pfam" id="PF00370">
    <property type="entry name" value="FGGY_N"/>
    <property type="match status" value="1"/>
</dbReference>
<keyword evidence="4" id="KW-1133">Transmembrane helix</keyword>